<gene>
    <name evidence="2" type="ORF">GCM10022204_38820</name>
</gene>
<organism evidence="2 3">
    <name type="scientific">Microlunatus aurantiacus</name>
    <dbReference type="NCBI Taxonomy" id="446786"/>
    <lineage>
        <taxon>Bacteria</taxon>
        <taxon>Bacillati</taxon>
        <taxon>Actinomycetota</taxon>
        <taxon>Actinomycetes</taxon>
        <taxon>Propionibacteriales</taxon>
        <taxon>Propionibacteriaceae</taxon>
        <taxon>Microlunatus</taxon>
    </lineage>
</organism>
<evidence type="ECO:0000256" key="1">
    <source>
        <dbReference type="SAM" id="MobiDB-lite"/>
    </source>
</evidence>
<evidence type="ECO:0000313" key="3">
    <source>
        <dbReference type="Proteomes" id="UP001500051"/>
    </source>
</evidence>
<evidence type="ECO:0008006" key="4">
    <source>
        <dbReference type="Google" id="ProtNLM"/>
    </source>
</evidence>
<sequence>MSAPTPDHAPDDAEGEVLSTEEYGSLTIEDDPDGTVDGAELAGTADESDHDLPDSGTQA</sequence>
<evidence type="ECO:0000313" key="2">
    <source>
        <dbReference type="EMBL" id="GAA3715546.1"/>
    </source>
</evidence>
<dbReference type="EMBL" id="BAAAYX010000020">
    <property type="protein sequence ID" value="GAA3715546.1"/>
    <property type="molecule type" value="Genomic_DNA"/>
</dbReference>
<accession>A0ABP7EAI5</accession>
<keyword evidence="3" id="KW-1185">Reference proteome</keyword>
<reference evidence="3" key="1">
    <citation type="journal article" date="2019" name="Int. J. Syst. Evol. Microbiol.">
        <title>The Global Catalogue of Microorganisms (GCM) 10K type strain sequencing project: providing services to taxonomists for standard genome sequencing and annotation.</title>
        <authorList>
            <consortium name="The Broad Institute Genomics Platform"/>
            <consortium name="The Broad Institute Genome Sequencing Center for Infectious Disease"/>
            <person name="Wu L."/>
            <person name="Ma J."/>
        </authorList>
    </citation>
    <scope>NUCLEOTIDE SEQUENCE [LARGE SCALE GENOMIC DNA]</scope>
    <source>
        <strain evidence="3">JCM 16548</strain>
    </source>
</reference>
<proteinExistence type="predicted"/>
<protein>
    <recommendedName>
        <fullName evidence="4">DUF5709 domain-containing protein</fullName>
    </recommendedName>
</protein>
<name>A0ABP7EAI5_9ACTN</name>
<dbReference type="Proteomes" id="UP001500051">
    <property type="component" value="Unassembled WGS sequence"/>
</dbReference>
<comment type="caution">
    <text evidence="2">The sequence shown here is derived from an EMBL/GenBank/DDBJ whole genome shotgun (WGS) entry which is preliminary data.</text>
</comment>
<feature type="region of interest" description="Disordered" evidence="1">
    <location>
        <begin position="1"/>
        <end position="59"/>
    </location>
</feature>
<dbReference type="RefSeq" id="WP_344814111.1">
    <property type="nucleotide sequence ID" value="NZ_BAAAYX010000020.1"/>
</dbReference>